<dbReference type="GO" id="GO:0005524">
    <property type="term" value="F:ATP binding"/>
    <property type="evidence" value="ECO:0007669"/>
    <property type="project" value="UniProtKB-KW"/>
</dbReference>
<dbReference type="FunFam" id="3.40.50.12780:FF:000063">
    <property type="entry name" value="Acetyl-coenzyme A synthetase"/>
    <property type="match status" value="1"/>
</dbReference>
<dbReference type="SUPFAM" id="SSF56801">
    <property type="entry name" value="Acetyl-CoA synthetase-like"/>
    <property type="match status" value="1"/>
</dbReference>
<dbReference type="CDD" id="cd05971">
    <property type="entry name" value="MACS_like_3"/>
    <property type="match status" value="1"/>
</dbReference>
<dbReference type="InterPro" id="IPR051087">
    <property type="entry name" value="Mitochondrial_ACSM"/>
</dbReference>
<evidence type="ECO:0000256" key="2">
    <source>
        <dbReference type="ARBA" id="ARBA00022598"/>
    </source>
</evidence>
<dbReference type="GO" id="GO:0004321">
    <property type="term" value="F:fatty-acyl-CoA synthase activity"/>
    <property type="evidence" value="ECO:0007669"/>
    <property type="project" value="TreeGrafter"/>
</dbReference>
<dbReference type="EC" id="6.2.1.1" evidence="7"/>
<dbReference type="PROSITE" id="PS00455">
    <property type="entry name" value="AMP_BINDING"/>
    <property type="match status" value="1"/>
</dbReference>
<organism evidence="7 8">
    <name type="scientific">Paraburkholderia xenovorans (strain LB400)</name>
    <dbReference type="NCBI Taxonomy" id="266265"/>
    <lineage>
        <taxon>Bacteria</taxon>
        <taxon>Pseudomonadati</taxon>
        <taxon>Pseudomonadota</taxon>
        <taxon>Betaproteobacteria</taxon>
        <taxon>Burkholderiales</taxon>
        <taxon>Burkholderiaceae</taxon>
        <taxon>Paraburkholderia</taxon>
    </lineage>
</organism>
<keyword evidence="4" id="KW-0067">ATP-binding</keyword>
<protein>
    <submittedName>
        <fullName evidence="7">Acetyl-CoA synthetase</fullName>
        <ecNumber evidence="7">6.2.1.1</ecNumber>
    </submittedName>
</protein>
<dbReference type="STRING" id="266265.Bxe_A1395"/>
<dbReference type="EMBL" id="CP000270">
    <property type="protein sequence ID" value="ABE31559.1"/>
    <property type="molecule type" value="Genomic_DNA"/>
</dbReference>
<keyword evidence="8" id="KW-1185">Reference proteome</keyword>
<evidence type="ECO:0000313" key="7">
    <source>
        <dbReference type="EMBL" id="ABE31559.1"/>
    </source>
</evidence>
<dbReference type="InterPro" id="IPR020845">
    <property type="entry name" value="AMP-binding_CS"/>
</dbReference>
<dbReference type="Pfam" id="PF00501">
    <property type="entry name" value="AMP-binding"/>
    <property type="match status" value="1"/>
</dbReference>
<dbReference type="GO" id="GO:0015645">
    <property type="term" value="F:fatty acid ligase activity"/>
    <property type="evidence" value="ECO:0007669"/>
    <property type="project" value="TreeGrafter"/>
</dbReference>
<name>Q13WI0_PARXL</name>
<evidence type="ECO:0000259" key="6">
    <source>
        <dbReference type="Pfam" id="PF13193"/>
    </source>
</evidence>
<sequence length="556" mass="59843">MNLDGQTYESLTANFAWQIPARYNIGVDVCDKWADGSGRLALIYEDPEGTATRYTFDELKALSDRFANALLAAGAQRGDRIGIFLSQSVETAIAHLAAYKAGMVAVPLFALFGVDAIEHRLGDSGAVALITDHGGVQKVDEIRAALPSLRNVFSVDIDRDNGDPHAPVRSFWHALKSAPAGFTPVDTGADDPAVIIYTSGTTGKPKGALHGHRVLPGHLPGVEMSQQGFPAHATLIWTPADWAWIGGLFDVLLPSWHHGVPVLARRFAKFDGEAAFDLMARHAVSHTFLPPTALKMMRGVERPERWSLALRSVASGGESLGEELIGWGRKALGVTINEFYGQTECNVVVSSCAALFEPRFGAIGRAVPGHHVAIVDMDGNELPPGAIGDIAVAAPDPVMFLGYWGNEAATREKFRGKFLVTGDLGTCDADGFIRFVGRGDDVITSAGYRIGPASIEDSLLRHPAVSMAVVIGAPDRERTEIVMAFVVLNPGFAGDAALVREIQQHVKTRLAAHEYPREIRFVDSLPLTATGKVIRKALREGLEQDADNPASKPERR</sequence>
<dbReference type="InterPro" id="IPR049515">
    <property type="entry name" value="MACS_put"/>
</dbReference>
<reference evidence="7 8" key="1">
    <citation type="journal article" date="2006" name="Proc. Natl. Acad. Sci. U.S.A.">
        <title>Burkholderia xenovorans LB400 harbors a multi-replicon, 9.73-Mbp genome shaped for versatility.</title>
        <authorList>
            <person name="Chain P.S."/>
            <person name="Denef V.J."/>
            <person name="Konstantinidis K.T."/>
            <person name="Vergez L.M."/>
            <person name="Agullo L."/>
            <person name="Reyes V.L."/>
            <person name="Hauser L."/>
            <person name="Cordova M."/>
            <person name="Gomez L."/>
            <person name="Gonzalez M."/>
            <person name="Land M."/>
            <person name="Lao V."/>
            <person name="Larimer F."/>
            <person name="LiPuma J.J."/>
            <person name="Mahenthiralingam E."/>
            <person name="Malfatti S.A."/>
            <person name="Marx C.J."/>
            <person name="Parnell J.J."/>
            <person name="Ramette A."/>
            <person name="Richardson P."/>
            <person name="Seeger M."/>
            <person name="Smith D."/>
            <person name="Spilker T."/>
            <person name="Sul W.J."/>
            <person name="Tsoi T.V."/>
            <person name="Ulrich L.E."/>
            <person name="Zhulin I.B."/>
            <person name="Tiedje J.M."/>
        </authorList>
    </citation>
    <scope>NUCLEOTIDE SEQUENCE [LARGE SCALE GENOMIC DNA]</scope>
    <source>
        <strain evidence="7 8">LB400</strain>
    </source>
</reference>
<evidence type="ECO:0000256" key="1">
    <source>
        <dbReference type="ARBA" id="ARBA00006432"/>
    </source>
</evidence>
<dbReference type="PANTHER" id="PTHR43605">
    <property type="entry name" value="ACYL-COENZYME A SYNTHETASE"/>
    <property type="match status" value="1"/>
</dbReference>
<dbReference type="Proteomes" id="UP000001817">
    <property type="component" value="Chromosome 1"/>
</dbReference>
<evidence type="ECO:0000256" key="3">
    <source>
        <dbReference type="ARBA" id="ARBA00022741"/>
    </source>
</evidence>
<dbReference type="InterPro" id="IPR042099">
    <property type="entry name" value="ANL_N_sf"/>
</dbReference>
<accession>Q13WI0</accession>
<dbReference type="AlphaFoldDB" id="Q13WI0"/>
<dbReference type="InterPro" id="IPR025110">
    <property type="entry name" value="AMP-bd_C"/>
</dbReference>
<feature type="domain" description="AMP-dependent synthetase/ligase" evidence="5">
    <location>
        <begin position="37"/>
        <end position="404"/>
    </location>
</feature>
<dbReference type="eggNOG" id="COG0365">
    <property type="taxonomic scope" value="Bacteria"/>
</dbReference>
<keyword evidence="2 7" id="KW-0436">Ligase</keyword>
<dbReference type="RefSeq" id="WP_011489129.1">
    <property type="nucleotide sequence ID" value="NC_007951.1"/>
</dbReference>
<dbReference type="KEGG" id="bxb:DR64_3558"/>
<evidence type="ECO:0000313" key="8">
    <source>
        <dbReference type="Proteomes" id="UP000001817"/>
    </source>
</evidence>
<dbReference type="Pfam" id="PF13193">
    <property type="entry name" value="AMP-binding_C"/>
    <property type="match status" value="1"/>
</dbReference>
<dbReference type="GO" id="GO:0006633">
    <property type="term" value="P:fatty acid biosynthetic process"/>
    <property type="evidence" value="ECO:0007669"/>
    <property type="project" value="TreeGrafter"/>
</dbReference>
<dbReference type="InterPro" id="IPR045851">
    <property type="entry name" value="AMP-bd_C_sf"/>
</dbReference>
<dbReference type="GO" id="GO:0006637">
    <property type="term" value="P:acyl-CoA metabolic process"/>
    <property type="evidence" value="ECO:0007669"/>
    <property type="project" value="TreeGrafter"/>
</dbReference>
<comment type="similarity">
    <text evidence="1">Belongs to the ATP-dependent AMP-binding enzyme family.</text>
</comment>
<dbReference type="PATRIC" id="fig|266265.5.peg.3174"/>
<dbReference type="GO" id="GO:0003987">
    <property type="term" value="F:acetate-CoA ligase activity"/>
    <property type="evidence" value="ECO:0007669"/>
    <property type="project" value="UniProtKB-EC"/>
</dbReference>
<dbReference type="KEGG" id="bxe:Bxe_A1395"/>
<feature type="domain" description="AMP-binding enzyme C-terminal" evidence="6">
    <location>
        <begin position="455"/>
        <end position="532"/>
    </location>
</feature>
<dbReference type="Gene3D" id="3.30.300.30">
    <property type="match status" value="1"/>
</dbReference>
<evidence type="ECO:0000256" key="4">
    <source>
        <dbReference type="ARBA" id="ARBA00022840"/>
    </source>
</evidence>
<gene>
    <name evidence="7" type="ORF">Bxe_A1395</name>
</gene>
<dbReference type="Gene3D" id="3.40.50.12780">
    <property type="entry name" value="N-terminal domain of ligase-like"/>
    <property type="match status" value="1"/>
</dbReference>
<dbReference type="InterPro" id="IPR000873">
    <property type="entry name" value="AMP-dep_synth/lig_dom"/>
</dbReference>
<proteinExistence type="inferred from homology"/>
<dbReference type="PANTHER" id="PTHR43605:SF10">
    <property type="entry name" value="ACYL-COA SYNTHETASE MEDIUM CHAIN FAMILY MEMBER 3"/>
    <property type="match status" value="1"/>
</dbReference>
<keyword evidence="3" id="KW-0547">Nucleotide-binding</keyword>
<evidence type="ECO:0000259" key="5">
    <source>
        <dbReference type="Pfam" id="PF00501"/>
    </source>
</evidence>
<dbReference type="OrthoDB" id="9766486at2"/>